<reference evidence="10 11" key="1">
    <citation type="submission" date="2020-01" db="EMBL/GenBank/DDBJ databases">
        <title>Ponticoccus aerotolerans gen. nov., sp. nov., an anaerobic bacterium and proposal of Ponticoccusceae fam. nov., Ponticoccusles ord. nov. and Ponticoccuse classis nov. in the phylum Kiritimatiellaeota.</title>
        <authorList>
            <person name="Zhou L.Y."/>
            <person name="Du Z.J."/>
        </authorList>
    </citation>
    <scope>NUCLEOTIDE SEQUENCE [LARGE SCALE GENOMIC DNA]</scope>
    <source>
        <strain evidence="10 11">S-5007</strain>
    </source>
</reference>
<keyword evidence="3 7" id="KW-0812">Transmembrane</keyword>
<keyword evidence="4 7" id="KW-1133">Transmembrane helix</keyword>
<dbReference type="Proteomes" id="UP000464954">
    <property type="component" value="Chromosome"/>
</dbReference>
<keyword evidence="11" id="KW-1185">Reference proteome</keyword>
<evidence type="ECO:0000313" key="10">
    <source>
        <dbReference type="EMBL" id="QHI70760.1"/>
    </source>
</evidence>
<dbReference type="EMBL" id="CP047593">
    <property type="protein sequence ID" value="QHI70760.1"/>
    <property type="molecule type" value="Genomic_DNA"/>
</dbReference>
<evidence type="ECO:0000256" key="6">
    <source>
        <dbReference type="RuleBase" id="RU004057"/>
    </source>
</evidence>
<keyword evidence="8" id="KW-0732">Signal</keyword>
<dbReference type="GO" id="GO:0017038">
    <property type="term" value="P:protein import"/>
    <property type="evidence" value="ECO:0007669"/>
    <property type="project" value="TreeGrafter"/>
</dbReference>
<comment type="subcellular location">
    <subcellularLocation>
        <location evidence="1">Cell membrane</location>
        <topology evidence="1">Multi-pass membrane protein</topology>
    </subcellularLocation>
    <subcellularLocation>
        <location evidence="6">Membrane</location>
        <topology evidence="6">Multi-pass membrane protein</topology>
    </subcellularLocation>
</comment>
<evidence type="ECO:0000256" key="4">
    <source>
        <dbReference type="ARBA" id="ARBA00022989"/>
    </source>
</evidence>
<evidence type="ECO:0000256" key="3">
    <source>
        <dbReference type="ARBA" id="ARBA00022692"/>
    </source>
</evidence>
<proteinExistence type="inferred from homology"/>
<evidence type="ECO:0000256" key="8">
    <source>
        <dbReference type="SAM" id="SignalP"/>
    </source>
</evidence>
<feature type="signal peptide" evidence="8">
    <location>
        <begin position="1"/>
        <end position="27"/>
    </location>
</feature>
<dbReference type="PANTHER" id="PTHR30625:SF17">
    <property type="entry name" value="TOLQ-RELATED"/>
    <property type="match status" value="1"/>
</dbReference>
<feature type="chain" id="PRO_5026765483" evidence="8">
    <location>
        <begin position="28"/>
        <end position="247"/>
    </location>
</feature>
<comment type="similarity">
    <text evidence="6">Belongs to the exbB/tolQ family.</text>
</comment>
<dbReference type="KEGG" id="taer:GT409_15370"/>
<sequence>MKKSYFKTAVMLVMLVMFVGVLVSANAQEAAEATGEAVQKTTFMELLKQGGWSMWPLGLFSSAMLYFIIRNIMLLRQKSLLRADLKEDIEAKLSKRDVAGAREICQNNPSLMTSVLDAGLERINENDYDPAHIAEAIEEAGNEQMVSFMKPINYLSIIGGTAPMLGLLGTVSGMIKAFQSIAAGGMGKPEVLAGNIGEALITTATGLVIAIPAMIAYFIFKNNFIKNMSTMGRMVSHFMSVYRNAVR</sequence>
<feature type="transmembrane region" description="Helical" evidence="7">
    <location>
        <begin position="51"/>
        <end position="69"/>
    </location>
</feature>
<dbReference type="AlphaFoldDB" id="A0A6P1M844"/>
<gene>
    <name evidence="10" type="ORF">GT409_15370</name>
</gene>
<keyword evidence="2" id="KW-1003">Cell membrane</keyword>
<name>A0A6P1M844_9BACT</name>
<keyword evidence="5 7" id="KW-0472">Membrane</keyword>
<feature type="transmembrane region" description="Helical" evidence="7">
    <location>
        <begin position="154"/>
        <end position="179"/>
    </location>
</feature>
<dbReference type="InterPro" id="IPR002898">
    <property type="entry name" value="MotA_ExbB_proton_chnl"/>
</dbReference>
<dbReference type="Pfam" id="PF01618">
    <property type="entry name" value="MotA_ExbB"/>
    <property type="match status" value="1"/>
</dbReference>
<evidence type="ECO:0000256" key="5">
    <source>
        <dbReference type="ARBA" id="ARBA00023136"/>
    </source>
</evidence>
<evidence type="ECO:0000259" key="9">
    <source>
        <dbReference type="Pfam" id="PF01618"/>
    </source>
</evidence>
<feature type="transmembrane region" description="Helical" evidence="7">
    <location>
        <begin position="199"/>
        <end position="220"/>
    </location>
</feature>
<evidence type="ECO:0000256" key="7">
    <source>
        <dbReference type="SAM" id="Phobius"/>
    </source>
</evidence>
<dbReference type="RefSeq" id="WP_160629932.1">
    <property type="nucleotide sequence ID" value="NZ_CP047593.1"/>
</dbReference>
<dbReference type="PANTHER" id="PTHR30625">
    <property type="entry name" value="PROTEIN TOLQ"/>
    <property type="match status" value="1"/>
</dbReference>
<evidence type="ECO:0000256" key="1">
    <source>
        <dbReference type="ARBA" id="ARBA00004651"/>
    </source>
</evidence>
<evidence type="ECO:0000313" key="11">
    <source>
        <dbReference type="Proteomes" id="UP000464954"/>
    </source>
</evidence>
<evidence type="ECO:0000256" key="2">
    <source>
        <dbReference type="ARBA" id="ARBA00022475"/>
    </source>
</evidence>
<keyword evidence="6" id="KW-0653">Protein transport</keyword>
<protein>
    <submittedName>
        <fullName evidence="10">MotA/TolQ/ExbB proton channel family protein</fullName>
    </submittedName>
</protein>
<feature type="domain" description="MotA/TolQ/ExbB proton channel" evidence="9">
    <location>
        <begin position="110"/>
        <end position="229"/>
    </location>
</feature>
<keyword evidence="6" id="KW-0813">Transport</keyword>
<dbReference type="GO" id="GO:0005886">
    <property type="term" value="C:plasma membrane"/>
    <property type="evidence" value="ECO:0007669"/>
    <property type="project" value="UniProtKB-SubCell"/>
</dbReference>
<dbReference type="InterPro" id="IPR050790">
    <property type="entry name" value="ExbB/TolQ_transport"/>
</dbReference>
<organism evidence="10 11">
    <name type="scientific">Tichowtungia aerotolerans</name>
    <dbReference type="NCBI Taxonomy" id="2697043"/>
    <lineage>
        <taxon>Bacteria</taxon>
        <taxon>Pseudomonadati</taxon>
        <taxon>Kiritimatiellota</taxon>
        <taxon>Tichowtungiia</taxon>
        <taxon>Tichowtungiales</taxon>
        <taxon>Tichowtungiaceae</taxon>
        <taxon>Tichowtungia</taxon>
    </lineage>
</organism>
<accession>A0A6P1M844</accession>